<evidence type="ECO:0000256" key="4">
    <source>
        <dbReference type="ARBA" id="ARBA00022448"/>
    </source>
</evidence>
<dbReference type="PIRSF" id="PIRSF019404">
    <property type="entry name" value="FliJ"/>
    <property type="match status" value="1"/>
</dbReference>
<comment type="similarity">
    <text evidence="2">Belongs to the FliJ family.</text>
</comment>
<evidence type="ECO:0000256" key="11">
    <source>
        <dbReference type="SAM" id="Coils"/>
    </source>
</evidence>
<dbReference type="Pfam" id="PF02050">
    <property type="entry name" value="FliJ"/>
    <property type="match status" value="1"/>
</dbReference>
<evidence type="ECO:0000256" key="5">
    <source>
        <dbReference type="ARBA" id="ARBA00022475"/>
    </source>
</evidence>
<organism evidence="12 13">
    <name type="scientific">Pelomicrobium methylotrophicum</name>
    <dbReference type="NCBI Taxonomy" id="2602750"/>
    <lineage>
        <taxon>Bacteria</taxon>
        <taxon>Pseudomonadati</taxon>
        <taxon>Pseudomonadota</taxon>
        <taxon>Hydrogenophilia</taxon>
        <taxon>Hydrogenophilia incertae sedis</taxon>
        <taxon>Pelomicrobium</taxon>
    </lineage>
</organism>
<dbReference type="PRINTS" id="PR01004">
    <property type="entry name" value="FLGFLIJ"/>
</dbReference>
<dbReference type="InterPro" id="IPR012823">
    <property type="entry name" value="Flagell_FliJ"/>
</dbReference>
<reference evidence="12 13" key="1">
    <citation type="submission" date="2019-08" db="EMBL/GenBank/DDBJ databases">
        <title>Pelomicrobium methylotrophicum gen. nov., sp. nov. a moderately thermophilic, facultatively anaerobic, lithoautotrophic and methylotrophic bacterium isolated from a terrestrial mud volcano.</title>
        <authorList>
            <person name="Slobodkina G.B."/>
            <person name="Merkel A.Y."/>
            <person name="Slobodkin A.I."/>
        </authorList>
    </citation>
    <scope>NUCLEOTIDE SEQUENCE [LARGE SCALE GENOMIC DNA]</scope>
    <source>
        <strain evidence="12 13">SM250</strain>
    </source>
</reference>
<keyword evidence="12" id="KW-0966">Cell projection</keyword>
<evidence type="ECO:0000256" key="3">
    <source>
        <dbReference type="ARBA" id="ARBA00020392"/>
    </source>
</evidence>
<keyword evidence="13" id="KW-1185">Reference proteome</keyword>
<dbReference type="AlphaFoldDB" id="A0A5C7EXL3"/>
<keyword evidence="10" id="KW-1006">Bacterial flagellum protein export</keyword>
<sequence>MTRHSLRTLIELARARTDEAARQLGRLTAQERAVEERLKLLTAYRAQYQSRLMTSVREGLSYAALQNYRAFMDTLDRAIAQCRDQLAAARARRQAGQAQWHDKRRELKSFETLDERARRVEQAKNARAEQRQLDERAARALIFPSTDPTE</sequence>
<keyword evidence="11" id="KW-0175">Coiled coil</keyword>
<dbReference type="GO" id="GO:0015031">
    <property type="term" value="P:protein transport"/>
    <property type="evidence" value="ECO:0007669"/>
    <property type="project" value="UniProtKB-KW"/>
</dbReference>
<keyword evidence="8" id="KW-0653">Protein transport</keyword>
<dbReference type="GO" id="GO:0003774">
    <property type="term" value="F:cytoskeletal motor activity"/>
    <property type="evidence" value="ECO:0007669"/>
    <property type="project" value="InterPro"/>
</dbReference>
<evidence type="ECO:0000256" key="9">
    <source>
        <dbReference type="ARBA" id="ARBA00023136"/>
    </source>
</evidence>
<dbReference type="GO" id="GO:0009288">
    <property type="term" value="C:bacterial-type flagellum"/>
    <property type="evidence" value="ECO:0007669"/>
    <property type="project" value="InterPro"/>
</dbReference>
<protein>
    <recommendedName>
        <fullName evidence="3">Flagellar FliJ protein</fullName>
    </recommendedName>
</protein>
<evidence type="ECO:0000256" key="7">
    <source>
        <dbReference type="ARBA" id="ARBA00022795"/>
    </source>
</evidence>
<comment type="caution">
    <text evidence="12">The sequence shown here is derived from an EMBL/GenBank/DDBJ whole genome shotgun (WGS) entry which is preliminary data.</text>
</comment>
<accession>A0A5C7EXL3</accession>
<keyword evidence="4" id="KW-0813">Transport</keyword>
<dbReference type="GO" id="GO:0071973">
    <property type="term" value="P:bacterial-type flagellum-dependent cell motility"/>
    <property type="evidence" value="ECO:0007669"/>
    <property type="project" value="InterPro"/>
</dbReference>
<proteinExistence type="inferred from homology"/>
<keyword evidence="6" id="KW-0145">Chemotaxis</keyword>
<keyword evidence="9" id="KW-0472">Membrane</keyword>
<dbReference type="OrthoDB" id="6465096at2"/>
<dbReference type="GO" id="GO:0006935">
    <property type="term" value="P:chemotaxis"/>
    <property type="evidence" value="ECO:0007669"/>
    <property type="project" value="UniProtKB-KW"/>
</dbReference>
<dbReference type="PANTHER" id="PTHR38786">
    <property type="entry name" value="FLAGELLAR FLIJ PROTEIN"/>
    <property type="match status" value="1"/>
</dbReference>
<evidence type="ECO:0000256" key="8">
    <source>
        <dbReference type="ARBA" id="ARBA00022927"/>
    </source>
</evidence>
<keyword evidence="12" id="KW-0282">Flagellum</keyword>
<dbReference type="InterPro" id="IPR053716">
    <property type="entry name" value="Flag_assembly_chemotaxis_eff"/>
</dbReference>
<evidence type="ECO:0000313" key="12">
    <source>
        <dbReference type="EMBL" id="TXF11809.1"/>
    </source>
</evidence>
<evidence type="ECO:0000256" key="2">
    <source>
        <dbReference type="ARBA" id="ARBA00010004"/>
    </source>
</evidence>
<dbReference type="InterPro" id="IPR018006">
    <property type="entry name" value="Flag_FliJ_proteobac"/>
</dbReference>
<dbReference type="NCBIfam" id="TIGR02473">
    <property type="entry name" value="flagell_FliJ"/>
    <property type="match status" value="1"/>
</dbReference>
<dbReference type="PANTHER" id="PTHR38786:SF1">
    <property type="entry name" value="FLAGELLAR FLIJ PROTEIN"/>
    <property type="match status" value="1"/>
</dbReference>
<keyword evidence="12" id="KW-0969">Cilium</keyword>
<dbReference type="InterPro" id="IPR052570">
    <property type="entry name" value="FliJ"/>
</dbReference>
<evidence type="ECO:0000256" key="6">
    <source>
        <dbReference type="ARBA" id="ARBA00022500"/>
    </source>
</evidence>
<evidence type="ECO:0000313" key="13">
    <source>
        <dbReference type="Proteomes" id="UP000321201"/>
    </source>
</evidence>
<dbReference type="RefSeq" id="WP_147799772.1">
    <property type="nucleotide sequence ID" value="NZ_VPFL01000010.1"/>
</dbReference>
<feature type="coiled-coil region" evidence="11">
    <location>
        <begin position="72"/>
        <end position="133"/>
    </location>
</feature>
<name>A0A5C7EXL3_9PROT</name>
<evidence type="ECO:0000256" key="10">
    <source>
        <dbReference type="ARBA" id="ARBA00023225"/>
    </source>
</evidence>
<gene>
    <name evidence="12" type="primary">fliJ</name>
    <name evidence="12" type="ORF">FR698_08485</name>
</gene>
<evidence type="ECO:0000256" key="1">
    <source>
        <dbReference type="ARBA" id="ARBA00004413"/>
    </source>
</evidence>
<keyword evidence="7" id="KW-1005">Bacterial flagellum biogenesis</keyword>
<dbReference type="GO" id="GO:0044781">
    <property type="term" value="P:bacterial-type flagellum organization"/>
    <property type="evidence" value="ECO:0007669"/>
    <property type="project" value="UniProtKB-KW"/>
</dbReference>
<dbReference type="FunCoup" id="A0A5C7EXL3">
    <property type="interactions" value="51"/>
</dbReference>
<dbReference type="EMBL" id="VPFL01000010">
    <property type="protein sequence ID" value="TXF11809.1"/>
    <property type="molecule type" value="Genomic_DNA"/>
</dbReference>
<comment type="subcellular location">
    <subcellularLocation>
        <location evidence="1">Cell membrane</location>
        <topology evidence="1">Peripheral membrane protein</topology>
        <orientation evidence="1">Cytoplasmic side</orientation>
    </subcellularLocation>
</comment>
<keyword evidence="5" id="KW-1003">Cell membrane</keyword>
<dbReference type="InParanoid" id="A0A5C7EXL3"/>
<dbReference type="Gene3D" id="1.10.287.1700">
    <property type="match status" value="1"/>
</dbReference>
<dbReference type="Proteomes" id="UP000321201">
    <property type="component" value="Unassembled WGS sequence"/>
</dbReference>
<dbReference type="GO" id="GO:0005886">
    <property type="term" value="C:plasma membrane"/>
    <property type="evidence" value="ECO:0007669"/>
    <property type="project" value="UniProtKB-SubCell"/>
</dbReference>